<evidence type="ECO:0000313" key="2">
    <source>
        <dbReference type="Proteomes" id="UP001234297"/>
    </source>
</evidence>
<evidence type="ECO:0000313" key="1">
    <source>
        <dbReference type="EMBL" id="KAJ8624561.1"/>
    </source>
</evidence>
<name>A0ACC2KUM2_PERAE</name>
<organism evidence="1 2">
    <name type="scientific">Persea americana</name>
    <name type="common">Avocado</name>
    <dbReference type="NCBI Taxonomy" id="3435"/>
    <lineage>
        <taxon>Eukaryota</taxon>
        <taxon>Viridiplantae</taxon>
        <taxon>Streptophyta</taxon>
        <taxon>Embryophyta</taxon>
        <taxon>Tracheophyta</taxon>
        <taxon>Spermatophyta</taxon>
        <taxon>Magnoliopsida</taxon>
        <taxon>Magnoliidae</taxon>
        <taxon>Laurales</taxon>
        <taxon>Lauraceae</taxon>
        <taxon>Persea</taxon>
    </lineage>
</organism>
<protein>
    <submittedName>
        <fullName evidence="1">Uncharacterized protein</fullName>
    </submittedName>
</protein>
<dbReference type="EMBL" id="CM056819">
    <property type="protein sequence ID" value="KAJ8624561.1"/>
    <property type="molecule type" value="Genomic_DNA"/>
</dbReference>
<reference evidence="1 2" key="1">
    <citation type="journal article" date="2022" name="Hortic Res">
        <title>A haplotype resolved chromosomal level avocado genome allows analysis of novel avocado genes.</title>
        <authorList>
            <person name="Nath O."/>
            <person name="Fletcher S.J."/>
            <person name="Hayward A."/>
            <person name="Shaw L.M."/>
            <person name="Masouleh A.K."/>
            <person name="Furtado A."/>
            <person name="Henry R.J."/>
            <person name="Mitter N."/>
        </authorList>
    </citation>
    <scope>NUCLEOTIDE SEQUENCE [LARGE SCALE GENOMIC DNA]</scope>
    <source>
        <strain evidence="2">cv. Hass</strain>
    </source>
</reference>
<comment type="caution">
    <text evidence="1">The sequence shown here is derived from an EMBL/GenBank/DDBJ whole genome shotgun (WGS) entry which is preliminary data.</text>
</comment>
<dbReference type="Proteomes" id="UP001234297">
    <property type="component" value="Chromosome 11"/>
</dbReference>
<gene>
    <name evidence="1" type="ORF">MRB53_033091</name>
</gene>
<keyword evidence="2" id="KW-1185">Reference proteome</keyword>
<accession>A0ACC2KUM2</accession>
<sequence length="144" mass="16355">MYANSDCDITCHNVFEDLANLLLKSAFPVNCPLSFMHNLALDGLIAVIQGMGKRIGNSTLVLEQVPVVIEECTPFWTMKCEDYADPNYWVAFVRRRKYIKRMLMIGADHFNKIPKKGMEYLQGTHLLLDIQSVACFIEQSSSFG</sequence>
<proteinExistence type="predicted"/>